<keyword evidence="5 12" id="KW-0812">Transmembrane</keyword>
<comment type="similarity">
    <text evidence="3">Belongs to the peptidase M50B family.</text>
</comment>
<evidence type="ECO:0000313" key="15">
    <source>
        <dbReference type="Proteomes" id="UP001325680"/>
    </source>
</evidence>
<gene>
    <name evidence="14" type="ORF">U0035_09165</name>
</gene>
<evidence type="ECO:0000256" key="2">
    <source>
        <dbReference type="ARBA" id="ARBA00004141"/>
    </source>
</evidence>
<dbReference type="EMBL" id="CP139960">
    <property type="protein sequence ID" value="WQD40312.1"/>
    <property type="molecule type" value="Genomic_DNA"/>
</dbReference>
<proteinExistence type="inferred from homology"/>
<protein>
    <recommendedName>
        <fullName evidence="13">Peptidase M50 domain-containing protein</fullName>
    </recommendedName>
</protein>
<keyword evidence="6" id="KW-0479">Metal-binding</keyword>
<evidence type="ECO:0000256" key="4">
    <source>
        <dbReference type="ARBA" id="ARBA00022670"/>
    </source>
</evidence>
<keyword evidence="8" id="KW-0862">Zinc</keyword>
<evidence type="ECO:0000256" key="1">
    <source>
        <dbReference type="ARBA" id="ARBA00001947"/>
    </source>
</evidence>
<evidence type="ECO:0000256" key="12">
    <source>
        <dbReference type="SAM" id="Phobius"/>
    </source>
</evidence>
<feature type="transmembrane region" description="Helical" evidence="12">
    <location>
        <begin position="140"/>
        <end position="163"/>
    </location>
</feature>
<keyword evidence="15" id="KW-1185">Reference proteome</keyword>
<keyword evidence="7" id="KW-0378">Hydrolase</keyword>
<evidence type="ECO:0000259" key="13">
    <source>
        <dbReference type="Pfam" id="PF02163"/>
    </source>
</evidence>
<keyword evidence="11 12" id="KW-0472">Membrane</keyword>
<comment type="subcellular location">
    <subcellularLocation>
        <location evidence="2">Membrane</location>
        <topology evidence="2">Multi-pass membrane protein</topology>
    </subcellularLocation>
</comment>
<name>A0ABZ0WAK1_9BACT</name>
<dbReference type="RefSeq" id="WP_114792016.1">
    <property type="nucleotide sequence ID" value="NZ_CP139960.1"/>
</dbReference>
<feature type="transmembrane region" description="Helical" evidence="12">
    <location>
        <begin position="107"/>
        <end position="128"/>
    </location>
</feature>
<feature type="transmembrane region" description="Helical" evidence="12">
    <location>
        <begin position="302"/>
        <end position="318"/>
    </location>
</feature>
<evidence type="ECO:0000256" key="10">
    <source>
        <dbReference type="ARBA" id="ARBA00023049"/>
    </source>
</evidence>
<dbReference type="Pfam" id="PF02163">
    <property type="entry name" value="Peptidase_M50"/>
    <property type="match status" value="1"/>
</dbReference>
<keyword evidence="10" id="KW-0482">Metalloprotease</keyword>
<organism evidence="14 15">
    <name type="scientific">Niabella yanshanensis</name>
    <dbReference type="NCBI Taxonomy" id="577386"/>
    <lineage>
        <taxon>Bacteria</taxon>
        <taxon>Pseudomonadati</taxon>
        <taxon>Bacteroidota</taxon>
        <taxon>Chitinophagia</taxon>
        <taxon>Chitinophagales</taxon>
        <taxon>Chitinophagaceae</taxon>
        <taxon>Niabella</taxon>
    </lineage>
</organism>
<evidence type="ECO:0000256" key="9">
    <source>
        <dbReference type="ARBA" id="ARBA00022989"/>
    </source>
</evidence>
<dbReference type="PANTHER" id="PTHR39188:SF3">
    <property type="entry name" value="STAGE IV SPORULATION PROTEIN FB"/>
    <property type="match status" value="1"/>
</dbReference>
<feature type="domain" description="Peptidase M50" evidence="13">
    <location>
        <begin position="57"/>
        <end position="128"/>
    </location>
</feature>
<accession>A0ABZ0WAK1</accession>
<reference evidence="14 15" key="1">
    <citation type="submission" date="2023-12" db="EMBL/GenBank/DDBJ databases">
        <title>Genome sequencing and assembly of bacterial species from a model synthetic community.</title>
        <authorList>
            <person name="Hogle S.L."/>
        </authorList>
    </citation>
    <scope>NUCLEOTIDE SEQUENCE [LARGE SCALE GENOMIC DNA]</scope>
    <source>
        <strain evidence="14 15">HAMBI_3031</strain>
    </source>
</reference>
<sequence>MQVETNNIAGSGNTANPMLPKYPLSEPVASNALTNALKSLVLYVGFGYLLLRRWDLLLVIFGILLLHEAGHFIAMKYYRYADVQVLFLPFIGALVKGSKNEVSQHQSIFILLAGPVPGVLLGVAAYFIDIGYGGINIGDIPLQLIAQLLIWANLLNLLPVYPLDGGQLLNRVYFEDEGVLSDIYFYLSMAVIALTIFFLKFYILLVVPALLIYRHIKSRRLTKLDKELEHAGIDVYTSYDELSDEDYWRIRRIVLQQIPAFKNIDPGPPYKYHTYEDKIASEVDAVLSPRLLLLDVSRTTKIILALCWCLMIGLPWILKIDFSLFQYLAR</sequence>
<dbReference type="InterPro" id="IPR008915">
    <property type="entry name" value="Peptidase_M50"/>
</dbReference>
<evidence type="ECO:0000256" key="6">
    <source>
        <dbReference type="ARBA" id="ARBA00022723"/>
    </source>
</evidence>
<dbReference type="PANTHER" id="PTHR39188">
    <property type="entry name" value="MEMBRANE-ASSOCIATED ZINC METALLOPROTEASE M50B"/>
    <property type="match status" value="1"/>
</dbReference>
<keyword evidence="9 12" id="KW-1133">Transmembrane helix</keyword>
<feature type="transmembrane region" description="Helical" evidence="12">
    <location>
        <begin position="40"/>
        <end position="65"/>
    </location>
</feature>
<dbReference type="Proteomes" id="UP001325680">
    <property type="component" value="Chromosome"/>
</dbReference>
<evidence type="ECO:0000256" key="8">
    <source>
        <dbReference type="ARBA" id="ARBA00022833"/>
    </source>
</evidence>
<evidence type="ECO:0000256" key="11">
    <source>
        <dbReference type="ARBA" id="ARBA00023136"/>
    </source>
</evidence>
<evidence type="ECO:0000256" key="7">
    <source>
        <dbReference type="ARBA" id="ARBA00022801"/>
    </source>
</evidence>
<evidence type="ECO:0000313" key="14">
    <source>
        <dbReference type="EMBL" id="WQD40312.1"/>
    </source>
</evidence>
<comment type="cofactor">
    <cofactor evidence="1">
        <name>Zn(2+)</name>
        <dbReference type="ChEBI" id="CHEBI:29105"/>
    </cofactor>
</comment>
<evidence type="ECO:0000256" key="3">
    <source>
        <dbReference type="ARBA" id="ARBA00007931"/>
    </source>
</evidence>
<feature type="transmembrane region" description="Helical" evidence="12">
    <location>
        <begin position="183"/>
        <end position="213"/>
    </location>
</feature>
<keyword evidence="4" id="KW-0645">Protease</keyword>
<evidence type="ECO:0000256" key="5">
    <source>
        <dbReference type="ARBA" id="ARBA00022692"/>
    </source>
</evidence>